<keyword evidence="3" id="KW-0378">Hydrolase</keyword>
<dbReference type="Proteomes" id="UP001597475">
    <property type="component" value="Unassembled WGS sequence"/>
</dbReference>
<feature type="domain" description="Metallo-beta-lactamase" evidence="5">
    <location>
        <begin position="26"/>
        <end position="202"/>
    </location>
</feature>
<evidence type="ECO:0000256" key="1">
    <source>
        <dbReference type="ARBA" id="ARBA00001947"/>
    </source>
</evidence>
<evidence type="ECO:0000259" key="5">
    <source>
        <dbReference type="SMART" id="SM00849"/>
    </source>
</evidence>
<comment type="caution">
    <text evidence="6">The sequence shown here is derived from an EMBL/GenBank/DDBJ whole genome shotgun (WGS) entry which is preliminary data.</text>
</comment>
<evidence type="ECO:0000256" key="4">
    <source>
        <dbReference type="ARBA" id="ARBA00022833"/>
    </source>
</evidence>
<accession>A0ABW5P613</accession>
<reference evidence="7" key="1">
    <citation type="journal article" date="2019" name="Int. J. Syst. Evol. Microbiol.">
        <title>The Global Catalogue of Microorganisms (GCM) 10K type strain sequencing project: providing services to taxonomists for standard genome sequencing and annotation.</title>
        <authorList>
            <consortium name="The Broad Institute Genomics Platform"/>
            <consortium name="The Broad Institute Genome Sequencing Center for Infectious Disease"/>
            <person name="Wu L."/>
            <person name="Ma J."/>
        </authorList>
    </citation>
    <scope>NUCLEOTIDE SEQUENCE [LARGE SCALE GENOMIC DNA]</scope>
    <source>
        <strain evidence="7">KCTC 33842</strain>
    </source>
</reference>
<dbReference type="EMBL" id="JBHUMK010000077">
    <property type="protein sequence ID" value="MFD2610742.1"/>
    <property type="molecule type" value="Genomic_DNA"/>
</dbReference>
<keyword evidence="2" id="KW-0479">Metal-binding</keyword>
<comment type="cofactor">
    <cofactor evidence="1">
        <name>Zn(2+)</name>
        <dbReference type="ChEBI" id="CHEBI:29105"/>
    </cofactor>
</comment>
<dbReference type="InterPro" id="IPR001279">
    <property type="entry name" value="Metallo-B-lactamas"/>
</dbReference>
<dbReference type="Gene3D" id="3.60.15.10">
    <property type="entry name" value="Ribonuclease Z/Hydroxyacylglutathione hydrolase-like"/>
    <property type="match status" value="1"/>
</dbReference>
<proteinExistence type="predicted"/>
<dbReference type="PANTHER" id="PTHR46233">
    <property type="entry name" value="HYDROXYACYLGLUTATHIONE HYDROLASE GLOC"/>
    <property type="match status" value="1"/>
</dbReference>
<evidence type="ECO:0000313" key="6">
    <source>
        <dbReference type="EMBL" id="MFD2610742.1"/>
    </source>
</evidence>
<dbReference type="RefSeq" id="WP_386847119.1">
    <property type="nucleotide sequence ID" value="NZ_JBHUMK010000077.1"/>
</dbReference>
<dbReference type="InterPro" id="IPR036866">
    <property type="entry name" value="RibonucZ/Hydroxyglut_hydro"/>
</dbReference>
<sequence length="219" mass="23527">MTQAAHPQVFTHGAARVWSLPTGPLQENALLVAGAQNEGFLVDPGDDAARILDLVRVSGVTVRGILLTHAHFDHIGAVQPVREALRVPVHLHPADREIYALGGASAARWNLPFTQPDAPDHDLLQDQTFTAGDLTLRVRELPGHAPGHVVFVGEDFVIGGDTLFMGGIGRTDLPGGNHPQLLEGLTRELLSLPDSVTVYPGHGPRTTIGRERQTNPFLN</sequence>
<evidence type="ECO:0000256" key="3">
    <source>
        <dbReference type="ARBA" id="ARBA00022801"/>
    </source>
</evidence>
<evidence type="ECO:0000313" key="7">
    <source>
        <dbReference type="Proteomes" id="UP001597475"/>
    </source>
</evidence>
<dbReference type="SMART" id="SM00849">
    <property type="entry name" value="Lactamase_B"/>
    <property type="match status" value="1"/>
</dbReference>
<protein>
    <submittedName>
        <fullName evidence="6">MBL fold metallo-hydrolase</fullName>
    </submittedName>
</protein>
<keyword evidence="7" id="KW-1185">Reference proteome</keyword>
<name>A0ABW5P613_9DEIO</name>
<dbReference type="InterPro" id="IPR051453">
    <property type="entry name" value="MBL_Glyoxalase_II"/>
</dbReference>
<dbReference type="Pfam" id="PF00753">
    <property type="entry name" value="Lactamase_B"/>
    <property type="match status" value="1"/>
</dbReference>
<dbReference type="SUPFAM" id="SSF56281">
    <property type="entry name" value="Metallo-hydrolase/oxidoreductase"/>
    <property type="match status" value="1"/>
</dbReference>
<dbReference type="PANTHER" id="PTHR46233:SF3">
    <property type="entry name" value="HYDROXYACYLGLUTATHIONE HYDROLASE GLOC"/>
    <property type="match status" value="1"/>
</dbReference>
<gene>
    <name evidence="6" type="ORF">ACFSR9_15070</name>
</gene>
<organism evidence="6 7">
    <name type="scientific">Deinococcus taklimakanensis</name>
    <dbReference type="NCBI Taxonomy" id="536443"/>
    <lineage>
        <taxon>Bacteria</taxon>
        <taxon>Thermotogati</taxon>
        <taxon>Deinococcota</taxon>
        <taxon>Deinococci</taxon>
        <taxon>Deinococcales</taxon>
        <taxon>Deinococcaceae</taxon>
        <taxon>Deinococcus</taxon>
    </lineage>
</organism>
<evidence type="ECO:0000256" key="2">
    <source>
        <dbReference type="ARBA" id="ARBA00022723"/>
    </source>
</evidence>
<keyword evidence="4" id="KW-0862">Zinc</keyword>